<proteinExistence type="predicted"/>
<organism evidence="2 3">
    <name type="scientific">Tectimicrobiota bacterium</name>
    <dbReference type="NCBI Taxonomy" id="2528274"/>
    <lineage>
        <taxon>Bacteria</taxon>
        <taxon>Pseudomonadati</taxon>
        <taxon>Nitrospinota/Tectimicrobiota group</taxon>
        <taxon>Candidatus Tectimicrobiota</taxon>
    </lineage>
</organism>
<protein>
    <submittedName>
        <fullName evidence="2">Alcohol dehydrogenase catalytic domain-containing protein</fullName>
    </submittedName>
</protein>
<evidence type="ECO:0000313" key="3">
    <source>
        <dbReference type="Proteomes" id="UP000741360"/>
    </source>
</evidence>
<evidence type="ECO:0000313" key="2">
    <source>
        <dbReference type="EMBL" id="MBI3014603.1"/>
    </source>
</evidence>
<dbReference type="EMBL" id="JACPSX010000106">
    <property type="protein sequence ID" value="MBI3014603.1"/>
    <property type="molecule type" value="Genomic_DNA"/>
</dbReference>
<dbReference type="AlphaFoldDB" id="A0A932LZY7"/>
<reference evidence="2" key="1">
    <citation type="submission" date="2020-07" db="EMBL/GenBank/DDBJ databases">
        <title>Huge and variable diversity of episymbiotic CPR bacteria and DPANN archaea in groundwater ecosystems.</title>
        <authorList>
            <person name="He C.Y."/>
            <person name="Keren R."/>
            <person name="Whittaker M."/>
            <person name="Farag I.F."/>
            <person name="Doudna J."/>
            <person name="Cate J.H.D."/>
            <person name="Banfield J.F."/>
        </authorList>
    </citation>
    <scope>NUCLEOTIDE SEQUENCE</scope>
    <source>
        <strain evidence="2">NC_groundwater_717_Ag_S-0.2um_59_8</strain>
    </source>
</reference>
<feature type="domain" description="Alcohol dehydrogenase-like N-terminal" evidence="1">
    <location>
        <begin position="26"/>
        <end position="68"/>
    </location>
</feature>
<dbReference type="Gene3D" id="3.90.180.10">
    <property type="entry name" value="Medium-chain alcohol dehydrogenases, catalytic domain"/>
    <property type="match status" value="1"/>
</dbReference>
<accession>A0A932LZY7</accession>
<sequence>MKAFVVRRIGEVGRMEKPVPEPGLNDGIVKTTAALLCTSDVHTVAGAIGERTDLTLGYEAVGIIFKLKPLISFE</sequence>
<gene>
    <name evidence="2" type="ORF">HYY65_06005</name>
</gene>
<dbReference type="InterPro" id="IPR013154">
    <property type="entry name" value="ADH-like_N"/>
</dbReference>
<dbReference type="SUPFAM" id="SSF50129">
    <property type="entry name" value="GroES-like"/>
    <property type="match status" value="1"/>
</dbReference>
<dbReference type="InterPro" id="IPR011032">
    <property type="entry name" value="GroES-like_sf"/>
</dbReference>
<dbReference type="Proteomes" id="UP000741360">
    <property type="component" value="Unassembled WGS sequence"/>
</dbReference>
<comment type="caution">
    <text evidence="2">The sequence shown here is derived from an EMBL/GenBank/DDBJ whole genome shotgun (WGS) entry which is preliminary data.</text>
</comment>
<evidence type="ECO:0000259" key="1">
    <source>
        <dbReference type="Pfam" id="PF08240"/>
    </source>
</evidence>
<name>A0A932LZY7_UNCTE</name>
<dbReference type="Pfam" id="PF08240">
    <property type="entry name" value="ADH_N"/>
    <property type="match status" value="1"/>
</dbReference>